<evidence type="ECO:0000313" key="2">
    <source>
        <dbReference type="EMBL" id="KAF7282325.1"/>
    </source>
</evidence>
<evidence type="ECO:0000256" key="1">
    <source>
        <dbReference type="SAM" id="MobiDB-lite"/>
    </source>
</evidence>
<feature type="region of interest" description="Disordered" evidence="1">
    <location>
        <begin position="37"/>
        <end position="56"/>
    </location>
</feature>
<dbReference type="EMBL" id="JAACXV010000179">
    <property type="protein sequence ID" value="KAF7282325.1"/>
    <property type="molecule type" value="Genomic_DNA"/>
</dbReference>
<evidence type="ECO:0000313" key="3">
    <source>
        <dbReference type="Proteomes" id="UP000625711"/>
    </source>
</evidence>
<keyword evidence="3" id="KW-1185">Reference proteome</keyword>
<dbReference type="AlphaFoldDB" id="A0A834IQQ7"/>
<feature type="region of interest" description="Disordered" evidence="1">
    <location>
        <begin position="68"/>
        <end position="141"/>
    </location>
</feature>
<dbReference type="Proteomes" id="UP000625711">
    <property type="component" value="Unassembled WGS sequence"/>
</dbReference>
<reference evidence="2" key="1">
    <citation type="submission" date="2020-08" db="EMBL/GenBank/DDBJ databases">
        <title>Genome sequencing and assembly of the red palm weevil Rhynchophorus ferrugineus.</title>
        <authorList>
            <person name="Dias G.B."/>
            <person name="Bergman C.M."/>
            <person name="Manee M."/>
        </authorList>
    </citation>
    <scope>NUCLEOTIDE SEQUENCE</scope>
    <source>
        <strain evidence="2">AA-2017</strain>
        <tissue evidence="2">Whole larva</tissue>
    </source>
</reference>
<name>A0A834IQQ7_RHYFE</name>
<protein>
    <submittedName>
        <fullName evidence="2">Uncharacterized protein</fullName>
    </submittedName>
</protein>
<organism evidence="2 3">
    <name type="scientific">Rhynchophorus ferrugineus</name>
    <name type="common">Red palm weevil</name>
    <name type="synonym">Curculio ferrugineus</name>
    <dbReference type="NCBI Taxonomy" id="354439"/>
    <lineage>
        <taxon>Eukaryota</taxon>
        <taxon>Metazoa</taxon>
        <taxon>Ecdysozoa</taxon>
        <taxon>Arthropoda</taxon>
        <taxon>Hexapoda</taxon>
        <taxon>Insecta</taxon>
        <taxon>Pterygota</taxon>
        <taxon>Neoptera</taxon>
        <taxon>Endopterygota</taxon>
        <taxon>Coleoptera</taxon>
        <taxon>Polyphaga</taxon>
        <taxon>Cucujiformia</taxon>
        <taxon>Curculionidae</taxon>
        <taxon>Dryophthorinae</taxon>
        <taxon>Rhynchophorus</taxon>
    </lineage>
</organism>
<proteinExistence type="predicted"/>
<sequence>MNFSHPGNDNGICRFISVKTTGFRRCNANGSASCCRADGVRGRGLGGGKGGRRKRSFATRAGKFRELLRNHSSGAVRPIKRPLGPSSPDDSPPPVGDQRGEPNPPPPFLSGAVCVRGRRRGDSEGAARQEPAPGRSTPGNGCAQRLIFSHSPGIVSRFKLYLDKMADTAFCPLISTLD</sequence>
<gene>
    <name evidence="2" type="ORF">GWI33_002897</name>
</gene>
<accession>A0A834IQQ7</accession>
<comment type="caution">
    <text evidence="2">The sequence shown here is derived from an EMBL/GenBank/DDBJ whole genome shotgun (WGS) entry which is preliminary data.</text>
</comment>